<dbReference type="GO" id="GO:0019843">
    <property type="term" value="F:rRNA binding"/>
    <property type="evidence" value="ECO:0007669"/>
    <property type="project" value="InterPro"/>
</dbReference>
<dbReference type="OrthoDB" id="18431at2759"/>
<evidence type="ECO:0000313" key="9">
    <source>
        <dbReference type="EMBL" id="EUB61586.1"/>
    </source>
</evidence>
<feature type="region of interest" description="Disordered" evidence="7">
    <location>
        <begin position="1149"/>
        <end position="1182"/>
    </location>
</feature>
<feature type="compositionally biased region" description="Basic and acidic residues" evidence="7">
    <location>
        <begin position="378"/>
        <end position="391"/>
    </location>
</feature>
<dbReference type="Gene3D" id="1.10.220.20">
    <property type="match status" value="1"/>
</dbReference>
<dbReference type="PROSITE" id="PS50190">
    <property type="entry name" value="SEC7"/>
    <property type="match status" value="1"/>
</dbReference>
<dbReference type="Gene3D" id="3.30.70.60">
    <property type="match status" value="1"/>
</dbReference>
<feature type="region of interest" description="Disordered" evidence="7">
    <location>
        <begin position="276"/>
        <end position="455"/>
    </location>
</feature>
<dbReference type="GO" id="GO:0016020">
    <property type="term" value="C:membrane"/>
    <property type="evidence" value="ECO:0007669"/>
    <property type="project" value="UniProtKB-SubCell"/>
</dbReference>
<evidence type="ECO:0000256" key="1">
    <source>
        <dbReference type="ARBA" id="ARBA00004370"/>
    </source>
</evidence>
<dbReference type="Gene3D" id="1.10.1000.11">
    <property type="entry name" value="Arf Nucleotide-binding Site Opener,domain 2"/>
    <property type="match status" value="1"/>
</dbReference>
<dbReference type="GO" id="GO:0015031">
    <property type="term" value="P:protein transport"/>
    <property type="evidence" value="ECO:0007669"/>
    <property type="project" value="UniProtKB-KW"/>
</dbReference>
<dbReference type="FunFam" id="1.10.220.20:FF:000002">
    <property type="entry name" value="Brefeldin A-inhibited guanine nucleotide-exchange protein 1"/>
    <property type="match status" value="1"/>
</dbReference>
<proteinExistence type="predicted"/>
<dbReference type="EMBL" id="APAU02000019">
    <property type="protein sequence ID" value="EUB61586.1"/>
    <property type="molecule type" value="Genomic_DNA"/>
</dbReference>
<dbReference type="InterPro" id="IPR016024">
    <property type="entry name" value="ARM-type_fold"/>
</dbReference>
<evidence type="ECO:0000256" key="4">
    <source>
        <dbReference type="ARBA" id="ARBA00022490"/>
    </source>
</evidence>
<keyword evidence="5" id="KW-0653">Protein transport</keyword>
<dbReference type="Pfam" id="PF09324">
    <property type="entry name" value="Sec7-like_HDS"/>
    <property type="match status" value="1"/>
</dbReference>
<feature type="region of interest" description="Disordered" evidence="7">
    <location>
        <begin position="696"/>
        <end position="717"/>
    </location>
</feature>
<dbReference type="GO" id="GO:0003735">
    <property type="term" value="F:structural constituent of ribosome"/>
    <property type="evidence" value="ECO:0007669"/>
    <property type="project" value="InterPro"/>
</dbReference>
<evidence type="ECO:0000256" key="5">
    <source>
        <dbReference type="ARBA" id="ARBA00022927"/>
    </source>
</evidence>
<dbReference type="CDD" id="cd00171">
    <property type="entry name" value="Sec7"/>
    <property type="match status" value="1"/>
</dbReference>
<dbReference type="OMA" id="MMDNLFL"/>
<evidence type="ECO:0000256" key="3">
    <source>
        <dbReference type="ARBA" id="ARBA00022448"/>
    </source>
</evidence>
<dbReference type="Pfam" id="PF12783">
    <property type="entry name" value="Sec7-like_HUS"/>
    <property type="match status" value="1"/>
</dbReference>
<keyword evidence="10" id="KW-1185">Reference proteome</keyword>
<feature type="compositionally biased region" description="Polar residues" evidence="7">
    <location>
        <begin position="1475"/>
        <end position="1491"/>
    </location>
</feature>
<reference evidence="9 10" key="1">
    <citation type="journal article" date="2013" name="Nat. Genet.">
        <title>The genome of the hydatid tapeworm Echinococcus granulosus.</title>
        <authorList>
            <person name="Zheng H."/>
            <person name="Zhang W."/>
            <person name="Zhang L."/>
            <person name="Zhang Z."/>
            <person name="Li J."/>
            <person name="Lu G."/>
            <person name="Zhu Y."/>
            <person name="Wang Y."/>
            <person name="Huang Y."/>
            <person name="Liu J."/>
            <person name="Kang H."/>
            <person name="Chen J."/>
            <person name="Wang L."/>
            <person name="Chen A."/>
            <person name="Yu S."/>
            <person name="Gao Z."/>
            <person name="Jin L."/>
            <person name="Gu W."/>
            <person name="Wang Z."/>
            <person name="Zhao L."/>
            <person name="Shi B."/>
            <person name="Wen H."/>
            <person name="Lin R."/>
            <person name="Jones M.K."/>
            <person name="Brejova B."/>
            <person name="Vinar T."/>
            <person name="Zhao G."/>
            <person name="McManus D.P."/>
            <person name="Chen Z."/>
            <person name="Zhou Y."/>
            <person name="Wang S."/>
        </authorList>
    </citation>
    <scope>NUCLEOTIDE SEQUENCE [LARGE SCALE GENOMIC DNA]</scope>
</reference>
<dbReference type="KEGG" id="egl:EGR_03650"/>
<feature type="compositionally biased region" description="Polar residues" evidence="7">
    <location>
        <begin position="1076"/>
        <end position="1085"/>
    </location>
</feature>
<feature type="domain" description="SEC7" evidence="8">
    <location>
        <begin position="728"/>
        <end position="920"/>
    </location>
</feature>
<dbReference type="SUPFAM" id="SSF54995">
    <property type="entry name" value="Ribosomal protein S6"/>
    <property type="match status" value="1"/>
</dbReference>
<dbReference type="GO" id="GO:0032012">
    <property type="term" value="P:regulation of ARF protein signal transduction"/>
    <property type="evidence" value="ECO:0007669"/>
    <property type="project" value="InterPro"/>
</dbReference>
<protein>
    <submittedName>
        <fullName evidence="9">Brefeldin A-inhibited guanine nucleotide-exchange protein 2</fullName>
    </submittedName>
</protein>
<keyword evidence="4" id="KW-0963">Cytoplasm</keyword>
<feature type="region of interest" description="Disordered" evidence="7">
    <location>
        <begin position="1475"/>
        <end position="1495"/>
    </location>
</feature>
<keyword evidence="3" id="KW-0813">Transport</keyword>
<evidence type="ECO:0000256" key="7">
    <source>
        <dbReference type="SAM" id="MobiDB-lite"/>
    </source>
</evidence>
<feature type="compositionally biased region" description="Basic and acidic residues" evidence="7">
    <location>
        <begin position="307"/>
        <end position="321"/>
    </location>
</feature>
<dbReference type="SUPFAM" id="SSF48371">
    <property type="entry name" value="ARM repeat"/>
    <property type="match status" value="1"/>
</dbReference>
<dbReference type="GO" id="GO:0006412">
    <property type="term" value="P:translation"/>
    <property type="evidence" value="ECO:0007669"/>
    <property type="project" value="InterPro"/>
</dbReference>
<dbReference type="InterPro" id="IPR014717">
    <property type="entry name" value="Transl_elong_EF1B/ribsomal_bS6"/>
</dbReference>
<dbReference type="InterPro" id="IPR000904">
    <property type="entry name" value="Sec7_dom"/>
</dbReference>
<gene>
    <name evidence="9" type="ORF">EGR_03650</name>
</gene>
<dbReference type="GO" id="GO:0005737">
    <property type="term" value="C:cytoplasm"/>
    <property type="evidence" value="ECO:0007669"/>
    <property type="project" value="UniProtKB-SubCell"/>
</dbReference>
<evidence type="ECO:0000256" key="6">
    <source>
        <dbReference type="ARBA" id="ARBA00023136"/>
    </source>
</evidence>
<evidence type="ECO:0000256" key="2">
    <source>
        <dbReference type="ARBA" id="ARBA00004496"/>
    </source>
</evidence>
<organism evidence="9 10">
    <name type="scientific">Echinococcus granulosus</name>
    <name type="common">Hydatid tapeworm</name>
    <dbReference type="NCBI Taxonomy" id="6210"/>
    <lineage>
        <taxon>Eukaryota</taxon>
        <taxon>Metazoa</taxon>
        <taxon>Spiralia</taxon>
        <taxon>Lophotrochozoa</taxon>
        <taxon>Platyhelminthes</taxon>
        <taxon>Cestoda</taxon>
        <taxon>Eucestoda</taxon>
        <taxon>Cyclophyllidea</taxon>
        <taxon>Taeniidae</taxon>
        <taxon>Echinococcus</taxon>
        <taxon>Echinococcus granulosus group</taxon>
    </lineage>
</organism>
<dbReference type="PANTHER" id="PTHR10663:SF375">
    <property type="entry name" value="LD29171P"/>
    <property type="match status" value="1"/>
</dbReference>
<dbReference type="InterPro" id="IPR035980">
    <property type="entry name" value="Ribosomal_bS6_sf"/>
</dbReference>
<dbReference type="GO" id="GO:0005840">
    <property type="term" value="C:ribosome"/>
    <property type="evidence" value="ECO:0007669"/>
    <property type="project" value="InterPro"/>
</dbReference>
<dbReference type="STRING" id="6210.W6UK96"/>
<keyword evidence="6" id="KW-0472">Membrane</keyword>
<evidence type="ECO:0000313" key="10">
    <source>
        <dbReference type="Proteomes" id="UP000019149"/>
    </source>
</evidence>
<name>W6UK96_ECHGR</name>
<accession>W6UK96</accession>
<dbReference type="GeneID" id="36339365"/>
<dbReference type="FunFam" id="1.10.1000.11:FF:000003">
    <property type="entry name" value="Brefeldin A-inhibited guanine nucleotide-exchange protein 1"/>
    <property type="match status" value="1"/>
</dbReference>
<sequence>MADASESLLRRLGANFKISEGGVISSSNTEVLSNSSSSVEKNSDGLRSEPLISVPGECVAMFISRALEQIITEKQTRKPSNNELREACCDGIEFLKTRINLPENGKNGSLGSDGYMPTSQAQRGALLNDEKLLRPLELACKSKSPKIVAISLDCLQKLIAYGHIPNNALDSSGKEGVTERIVQTICSCFNGVNTDEGVQLQVIKALLTVVTSPVVEVHERDILLVVRTCYNIYMATRNLVNQTTARATLTQMLNVIFQRMEQATLDAAVRHDQKLSEAKTEAEATTDGNGIGIGNYVSDQQNAISEGKSDSESLDGEKVEEGSVDQEEILNEPAFSEVDQTETSQEESIVTKNDNGNIKGGNKECISEMESTVGTHNAQEKADGQEAKATSDEASEEGSSAATPDDDEEGVTGGVVDAAEATPITEEEISKPNSLHPSVSASSLGAETTSGSATDSSDEIASSDFYFAHISQKDAFLVFRSLCKLAMKPLAGTNPTDPKSHELRSKILSLQLLLSILQQPGPAFRSNAIFITAIKQYLCVALSKNGVSSVPEVFELSLAIFLSLLTHFKQHLKIQIEVFFKEMLFAVLDSSSASFEHKWIVTEALQRICMDKQCIVDAYLNYDCDLERANVFEKLVICLAKVAQGRPAVDTRTTQPQLQNLRKKGLECLVLILKCMVRWSSDLFNVTNETHSFLGSEPSNASAITKEHDTDSGSSVRLNQTVQDDPEAFESRKALKEVYEAGIYLFNRGKVSRGLALLQENNLLGTSAEDVAMFLHNESRLCRTAIGDFLGENEAFALEVMYAYVDCFDFSGFELLPALRSFLSGFWLPGEAQKIDRLMEKFAARYYACNLNNTLFASADTAYVLAFSIIMLTTDLHSEKIKQKQKMSKEDYIKMNRGINDSHDLPREYLGKIYDEIAQCGIQMRSDDISTVLANNGTLGNSTNGVVTGVKGLMESVSHMESEFTCATHFEHVRPMFKLVWTPFLAAFSVGLQDCDDPMIAHHCLEGIQCAIRIACTFRMELERDAYVQALARFTLLLSTSQSQSDTIAISGQGIGTMGNHLRGRLESVHSQLTGSNSSINSSLGTVEPPSVINPTPEMMKSKNVDSIRTLISVAQTDGNYLGHSWLHILRCISQLESANVIATNTARSLPRRRHGPHATPEEANVGEGEGQNKSMRKRSGLAPGSLAAATVDSRKAAVLQEVMGETGSRSVVVAVDKIFSGSVRLDGDAIVDFVQALCQVIEGTVNHFTYLMLLSLPQVSLEELALPQPRTFSLQKVVEISYYNIGRIRLQWSRIWEHIGQHFTTAGRSANEDVAIFAVDSLRQLVVKLMERGELPNFHFQKECIRPFLNILDDINEVEPSIQDMVARCVLQLIQSQWPNIRSGWTNIFLVLYTAAASAEEGVIELAFSSCSFVINTVFPNNFYLLINSFPIFIKALAEFACNLHFPDISMEAIRLIRLCARIVSERAHQFSTEESNLSKNAPATETASSEENKEDDALWKRGWMPILYELFRIINNCKLDVRTRGLTVFFEVIKSYGSTFHLSWWVQIFKLVFSIFEHGRDTSLGVTAPPHTAKEERLRQNSRHRLISGDQLDAFTVTYHVFTSPADRSEWLNTTCNHALYSVVDIFSQFFDQIGDSLLANLYEQLKWCCLQDHEQLARSGASCLETIVLTNGSKFNDEKWIMTISLLVDLFKTTVPNELLTWRPGPTVDGIAVDEAMVKRRQSACTRLFLRLLVNCIVQYELIQTVDNILFFPSRSRQEDALILQETRRSSAQLNSQLLNGTVDTSSGRGANSSLQVHTPEEKRLLEAVAKDGIATSSTPSTEPSALPDLGVVEELVNGALPLHKKATFPYISYDHRLTLVHCLMESHKFAKTFNSNMEQRNILWEAGFKAKAKPNLLKQETHSLSTALRILFKISEEKNERQQEVTEMLQKTIEEAIAYYRGLPVDGHRQAWDSCLLLTLTRLVHLSPDSRFASIATRLYPTVCDLVGLPNLSPEVSVLLRAFLLHNDQVIFDVKNLGLKRLPQVYRAGGEKQYEGHYFLFNIDGPIEGLRRVATLSQKDNGIIKCHSCKIDDGWRPPCKAPNAPACEFGEIRNPNYEKTAKTRHGFRAF</sequence>
<dbReference type="GO" id="GO:0005085">
    <property type="term" value="F:guanyl-nucleotide exchange factor activity"/>
    <property type="evidence" value="ECO:0007669"/>
    <property type="project" value="InterPro"/>
</dbReference>
<dbReference type="Pfam" id="PF01369">
    <property type="entry name" value="Sec7"/>
    <property type="match status" value="1"/>
</dbReference>
<dbReference type="CTD" id="36339365"/>
<dbReference type="Pfam" id="PF16213">
    <property type="entry name" value="DCB"/>
    <property type="match status" value="1"/>
</dbReference>
<comment type="caution">
    <text evidence="9">The sequence shown here is derived from an EMBL/GenBank/DDBJ whole genome shotgun (WGS) entry which is preliminary data.</text>
</comment>
<dbReference type="InterPro" id="IPR023394">
    <property type="entry name" value="Sec7_C_sf"/>
</dbReference>
<comment type="subcellular location">
    <subcellularLocation>
        <location evidence="2">Cytoplasm</location>
    </subcellularLocation>
    <subcellularLocation>
        <location evidence="1">Membrane</location>
    </subcellularLocation>
</comment>
<dbReference type="InterPro" id="IPR035999">
    <property type="entry name" value="Sec7_dom_sf"/>
</dbReference>
<feature type="region of interest" description="Disordered" evidence="7">
    <location>
        <begin position="1076"/>
        <end position="1099"/>
    </location>
</feature>
<dbReference type="SMART" id="SM00222">
    <property type="entry name" value="Sec7"/>
    <property type="match status" value="1"/>
</dbReference>
<dbReference type="InterPro" id="IPR032629">
    <property type="entry name" value="DCB_dom"/>
</dbReference>
<dbReference type="Pfam" id="PF20252">
    <property type="entry name" value="BIG2_C"/>
    <property type="match status" value="1"/>
</dbReference>
<dbReference type="InterPro" id="IPR015403">
    <property type="entry name" value="Mon2/Sec7/BIG1-like_HDS"/>
</dbReference>
<dbReference type="InterPro" id="IPR032691">
    <property type="entry name" value="Mon2/Sec7/BIG1-like_HUS"/>
</dbReference>
<dbReference type="Proteomes" id="UP000019149">
    <property type="component" value="Unassembled WGS sequence"/>
</dbReference>
<feature type="compositionally biased region" description="Polar residues" evidence="7">
    <location>
        <begin position="431"/>
        <end position="455"/>
    </location>
</feature>
<feature type="compositionally biased region" description="Polar residues" evidence="7">
    <location>
        <begin position="341"/>
        <end position="351"/>
    </location>
</feature>
<dbReference type="SUPFAM" id="SSF48425">
    <property type="entry name" value="Sec7 domain"/>
    <property type="match status" value="1"/>
</dbReference>
<dbReference type="InterPro" id="IPR046455">
    <property type="entry name" value="Sec7/BIG1-like_C"/>
</dbReference>
<evidence type="ECO:0000259" key="8">
    <source>
        <dbReference type="PROSITE" id="PS50190"/>
    </source>
</evidence>
<dbReference type="PANTHER" id="PTHR10663">
    <property type="entry name" value="GUANYL-NUCLEOTIDE EXCHANGE FACTOR"/>
    <property type="match status" value="1"/>
</dbReference>
<dbReference type="RefSeq" id="XP_024352782.1">
    <property type="nucleotide sequence ID" value="XM_024492899.1"/>
</dbReference>